<keyword evidence="6" id="KW-0472">Membrane</keyword>
<dbReference type="Pfam" id="PF15188">
    <property type="entry name" value="CCDC-167"/>
    <property type="match status" value="1"/>
</dbReference>
<dbReference type="EMBL" id="OE848016">
    <property type="protein sequence ID" value="CAD7612054.1"/>
    <property type="molecule type" value="Genomic_DNA"/>
</dbReference>
<evidence type="ECO:0000256" key="7">
    <source>
        <dbReference type="SAM" id="Coils"/>
    </source>
</evidence>
<keyword evidence="3" id="KW-0812">Transmembrane</keyword>
<evidence type="ECO:0000256" key="5">
    <source>
        <dbReference type="ARBA" id="ARBA00023054"/>
    </source>
</evidence>
<evidence type="ECO:0000256" key="1">
    <source>
        <dbReference type="ARBA" id="ARBA00004167"/>
    </source>
</evidence>
<name>A0A7R9K921_TIMGE</name>
<feature type="coiled-coil region" evidence="7">
    <location>
        <begin position="44"/>
        <end position="71"/>
    </location>
</feature>
<keyword evidence="4" id="KW-1133">Transmembrane helix</keyword>
<evidence type="ECO:0000256" key="2">
    <source>
        <dbReference type="ARBA" id="ARBA00022350"/>
    </source>
</evidence>
<accession>A0A7R9K921</accession>
<comment type="subcellular location">
    <subcellularLocation>
        <location evidence="1">Membrane</location>
        <topology evidence="1">Single-pass membrane protein</topology>
    </subcellularLocation>
</comment>
<dbReference type="PANTHER" id="PTHR31759">
    <property type="entry name" value="COILED-COIL DOMAIN-CONTAINING PROTEIN 167"/>
    <property type="match status" value="1"/>
</dbReference>
<evidence type="ECO:0000256" key="6">
    <source>
        <dbReference type="ARBA" id="ARBA00023136"/>
    </source>
</evidence>
<dbReference type="GO" id="GO:0016020">
    <property type="term" value="C:membrane"/>
    <property type="evidence" value="ECO:0007669"/>
    <property type="project" value="UniProtKB-SubCell"/>
</dbReference>
<sequence>MSRKHKCSIITQIENAEDQINKCYFQVGVLEAKLKTKHISDQDRTEIENELQIMKKSLSDHEIQLKTLHKENTKTFAIATPSVLFENQLMDEQTVFTQWEASLRNIRLPVLLLVGFNTVAKGSKKQRFIDVLSRAHAPFLLCHAHRVRAHHGCHLQQKLGVQDERIRKQTSVLLYSTKDKGSNVKVKNLPPRDISFLRALPLGVSSMSNVSKGSESGRM</sequence>
<keyword evidence="5 7" id="KW-0175">Coiled coil</keyword>
<proteinExistence type="predicted"/>
<dbReference type="AlphaFoldDB" id="A0A7R9K921"/>
<dbReference type="PANTHER" id="PTHR31759:SF1">
    <property type="entry name" value="COILED-COIL DOMAIN-CONTAINING PROTEIN 167"/>
    <property type="match status" value="1"/>
</dbReference>
<dbReference type="InterPro" id="IPR028194">
    <property type="entry name" value="CC167"/>
</dbReference>
<protein>
    <recommendedName>
        <fullName evidence="2">Coiled-coil domain-containing protein 167</fullName>
    </recommendedName>
</protein>
<evidence type="ECO:0000313" key="8">
    <source>
        <dbReference type="EMBL" id="CAD7612054.1"/>
    </source>
</evidence>
<gene>
    <name evidence="8" type="ORF">TGEB3V08_LOCUS11098</name>
</gene>
<reference evidence="8" key="1">
    <citation type="submission" date="2020-11" db="EMBL/GenBank/DDBJ databases">
        <authorList>
            <person name="Tran Van P."/>
        </authorList>
    </citation>
    <scope>NUCLEOTIDE SEQUENCE</scope>
</reference>
<organism evidence="8">
    <name type="scientific">Timema genevievae</name>
    <name type="common">Walking stick</name>
    <dbReference type="NCBI Taxonomy" id="629358"/>
    <lineage>
        <taxon>Eukaryota</taxon>
        <taxon>Metazoa</taxon>
        <taxon>Ecdysozoa</taxon>
        <taxon>Arthropoda</taxon>
        <taxon>Hexapoda</taxon>
        <taxon>Insecta</taxon>
        <taxon>Pterygota</taxon>
        <taxon>Neoptera</taxon>
        <taxon>Polyneoptera</taxon>
        <taxon>Phasmatodea</taxon>
        <taxon>Timematodea</taxon>
        <taxon>Timematoidea</taxon>
        <taxon>Timematidae</taxon>
        <taxon>Timema</taxon>
    </lineage>
</organism>
<evidence type="ECO:0000256" key="4">
    <source>
        <dbReference type="ARBA" id="ARBA00022989"/>
    </source>
</evidence>
<evidence type="ECO:0000256" key="3">
    <source>
        <dbReference type="ARBA" id="ARBA00022692"/>
    </source>
</evidence>